<dbReference type="PIRSF" id="PIRSF001434">
    <property type="entry name" value="CGS"/>
    <property type="match status" value="1"/>
</dbReference>
<dbReference type="FunFam" id="3.40.640.10:FF:000072">
    <property type="entry name" value="Putative cystathionine beta-lyase"/>
    <property type="match status" value="1"/>
</dbReference>
<protein>
    <recommendedName>
        <fullName evidence="7">Cystathionine gamma-synthase</fullName>
    </recommendedName>
</protein>
<evidence type="ECO:0000256" key="2">
    <source>
        <dbReference type="ARBA" id="ARBA00022898"/>
    </source>
</evidence>
<accession>A0A6A6BAR7</accession>
<dbReference type="InterPro" id="IPR015422">
    <property type="entry name" value="PyrdxlP-dep_Trfase_small"/>
</dbReference>
<dbReference type="GO" id="GO:0030170">
    <property type="term" value="F:pyridoxal phosphate binding"/>
    <property type="evidence" value="ECO:0007669"/>
    <property type="project" value="InterPro"/>
</dbReference>
<evidence type="ECO:0000313" key="6">
    <source>
        <dbReference type="Proteomes" id="UP000799438"/>
    </source>
</evidence>
<dbReference type="EMBL" id="ML995489">
    <property type="protein sequence ID" value="KAF2140453.1"/>
    <property type="molecule type" value="Genomic_DNA"/>
</dbReference>
<dbReference type="Gene3D" id="3.90.1150.10">
    <property type="entry name" value="Aspartate Aminotransferase, domain 1"/>
    <property type="match status" value="1"/>
</dbReference>
<comment type="similarity">
    <text evidence="4">Belongs to the trans-sulfuration enzymes family.</text>
</comment>
<keyword evidence="2 3" id="KW-0663">Pyridoxal phosphate</keyword>
<dbReference type="Pfam" id="PF01053">
    <property type="entry name" value="Cys_Met_Meta_PP"/>
    <property type="match status" value="1"/>
</dbReference>
<dbReference type="SUPFAM" id="SSF53383">
    <property type="entry name" value="PLP-dependent transferases"/>
    <property type="match status" value="1"/>
</dbReference>
<evidence type="ECO:0000256" key="3">
    <source>
        <dbReference type="PIRSR" id="PIRSR001434-2"/>
    </source>
</evidence>
<name>A0A6A6BAR7_9PEZI</name>
<dbReference type="Gene3D" id="3.40.640.10">
    <property type="entry name" value="Type I PLP-dependent aspartate aminotransferase-like (Major domain)"/>
    <property type="match status" value="1"/>
</dbReference>
<dbReference type="PANTHER" id="PTHR11808">
    <property type="entry name" value="TRANS-SULFURATION ENZYME FAMILY MEMBER"/>
    <property type="match status" value="1"/>
</dbReference>
<dbReference type="InterPro" id="IPR015421">
    <property type="entry name" value="PyrdxlP-dep_Trfase_major"/>
</dbReference>
<evidence type="ECO:0000313" key="5">
    <source>
        <dbReference type="EMBL" id="KAF2140453.1"/>
    </source>
</evidence>
<dbReference type="OrthoDB" id="3512640at2759"/>
<dbReference type="FunFam" id="3.90.1150.10:FF:000066">
    <property type="entry name" value="Putative cystathionine beta-lyase"/>
    <property type="match status" value="1"/>
</dbReference>
<proteinExistence type="inferred from homology"/>
<evidence type="ECO:0000256" key="4">
    <source>
        <dbReference type="RuleBase" id="RU362118"/>
    </source>
</evidence>
<gene>
    <name evidence="5" type="ORF">K452DRAFT_288537</name>
</gene>
<keyword evidence="6" id="KW-1185">Reference proteome</keyword>
<dbReference type="RefSeq" id="XP_033396166.1">
    <property type="nucleotide sequence ID" value="XM_033540672.1"/>
</dbReference>
<dbReference type="GO" id="GO:0016846">
    <property type="term" value="F:carbon-sulfur lyase activity"/>
    <property type="evidence" value="ECO:0007669"/>
    <property type="project" value="TreeGrafter"/>
</dbReference>
<evidence type="ECO:0008006" key="7">
    <source>
        <dbReference type="Google" id="ProtNLM"/>
    </source>
</evidence>
<dbReference type="InterPro" id="IPR000277">
    <property type="entry name" value="Cys/Met-Metab_PyrdxlP-dep_enz"/>
</dbReference>
<organism evidence="5 6">
    <name type="scientific">Aplosporella prunicola CBS 121167</name>
    <dbReference type="NCBI Taxonomy" id="1176127"/>
    <lineage>
        <taxon>Eukaryota</taxon>
        <taxon>Fungi</taxon>
        <taxon>Dikarya</taxon>
        <taxon>Ascomycota</taxon>
        <taxon>Pezizomycotina</taxon>
        <taxon>Dothideomycetes</taxon>
        <taxon>Dothideomycetes incertae sedis</taxon>
        <taxon>Botryosphaeriales</taxon>
        <taxon>Aplosporellaceae</taxon>
        <taxon>Aplosporella</taxon>
    </lineage>
</organism>
<sequence>MSFGNNSTPAYHAATIGIHGDDWLNKESDVAPSLHVSTTFRYTRNPDELVPEHEAGQPESTDFPPIYSRESAPNTTRFEALLSQLLNGRAITYSSGLGAFNAMMVYLRPNVVAIGHDKLSGYHGCHGVLALHTKMYGLKLADLHNESTWDELGLGKGDVVHVETPLNPSGEAYNIAAFVEKAHRRGAYLSVDSTLAPPGLQDPFAFGADVVMHSGTKYIGGHSDLLCGVLAVQREDWFWGLWHERSCLGSVMGNMESWLGIRSLRTLDLRVRTQSFNVERLVSWLYENMNSGATSSDPKARLVAELVDKVSHASLQTEDLEQGWLRKQMPNGFNPVFSLWMKTEQDARRLPSKLLLFHHATSLGGIESLVEWRRMSDQNVDATLLRFSIGAERWEDLRDDLAKGFRELTEEKGSNEK</sequence>
<dbReference type="GO" id="GO:0019346">
    <property type="term" value="P:transsulfuration"/>
    <property type="evidence" value="ECO:0007669"/>
    <property type="project" value="InterPro"/>
</dbReference>
<evidence type="ECO:0000256" key="1">
    <source>
        <dbReference type="ARBA" id="ARBA00001933"/>
    </source>
</evidence>
<dbReference type="PANTHER" id="PTHR11808:SF35">
    <property type="entry name" value="CYSTATHIONINE GAMMA-SYNTHASE (AFU_ORTHOLOGUE AFUA_7G01590)"/>
    <property type="match status" value="1"/>
</dbReference>
<feature type="modified residue" description="N6-(pyridoxal phosphate)lysine" evidence="3">
    <location>
        <position position="217"/>
    </location>
</feature>
<dbReference type="InterPro" id="IPR015424">
    <property type="entry name" value="PyrdxlP-dep_Trfase"/>
</dbReference>
<reference evidence="5" key="1">
    <citation type="journal article" date="2020" name="Stud. Mycol.">
        <title>101 Dothideomycetes genomes: a test case for predicting lifestyles and emergence of pathogens.</title>
        <authorList>
            <person name="Haridas S."/>
            <person name="Albert R."/>
            <person name="Binder M."/>
            <person name="Bloem J."/>
            <person name="Labutti K."/>
            <person name="Salamov A."/>
            <person name="Andreopoulos B."/>
            <person name="Baker S."/>
            <person name="Barry K."/>
            <person name="Bills G."/>
            <person name="Bluhm B."/>
            <person name="Cannon C."/>
            <person name="Castanera R."/>
            <person name="Culley D."/>
            <person name="Daum C."/>
            <person name="Ezra D."/>
            <person name="Gonzalez J."/>
            <person name="Henrissat B."/>
            <person name="Kuo A."/>
            <person name="Liang C."/>
            <person name="Lipzen A."/>
            <person name="Lutzoni F."/>
            <person name="Magnuson J."/>
            <person name="Mondo S."/>
            <person name="Nolan M."/>
            <person name="Ohm R."/>
            <person name="Pangilinan J."/>
            <person name="Park H.-J."/>
            <person name="Ramirez L."/>
            <person name="Alfaro M."/>
            <person name="Sun H."/>
            <person name="Tritt A."/>
            <person name="Yoshinaga Y."/>
            <person name="Zwiers L.-H."/>
            <person name="Turgeon B."/>
            <person name="Goodwin S."/>
            <person name="Spatafora J."/>
            <person name="Crous P."/>
            <person name="Grigoriev I."/>
        </authorList>
    </citation>
    <scope>NUCLEOTIDE SEQUENCE</scope>
    <source>
        <strain evidence="5">CBS 121167</strain>
    </source>
</reference>
<dbReference type="InterPro" id="IPR054542">
    <property type="entry name" value="Cys_met_metab_PP"/>
</dbReference>
<dbReference type="GO" id="GO:0005737">
    <property type="term" value="C:cytoplasm"/>
    <property type="evidence" value="ECO:0007669"/>
    <property type="project" value="TreeGrafter"/>
</dbReference>
<comment type="cofactor">
    <cofactor evidence="1 4">
        <name>pyridoxal 5'-phosphate</name>
        <dbReference type="ChEBI" id="CHEBI:597326"/>
    </cofactor>
</comment>
<dbReference type="GeneID" id="54298168"/>
<dbReference type="Proteomes" id="UP000799438">
    <property type="component" value="Unassembled WGS sequence"/>
</dbReference>
<dbReference type="PROSITE" id="PS00868">
    <property type="entry name" value="CYS_MET_METAB_PP"/>
    <property type="match status" value="1"/>
</dbReference>
<dbReference type="AlphaFoldDB" id="A0A6A6BAR7"/>